<organism evidence="1 2">
    <name type="scientific">Psychrobacter luti</name>
    <dbReference type="NCBI Taxonomy" id="198481"/>
    <lineage>
        <taxon>Bacteria</taxon>
        <taxon>Pseudomonadati</taxon>
        <taxon>Pseudomonadota</taxon>
        <taxon>Gammaproteobacteria</taxon>
        <taxon>Moraxellales</taxon>
        <taxon>Moraxellaceae</taxon>
        <taxon>Psychrobacter</taxon>
    </lineage>
</organism>
<evidence type="ECO:0000313" key="2">
    <source>
        <dbReference type="Proteomes" id="UP000588111"/>
    </source>
</evidence>
<proteinExistence type="predicted"/>
<sequence length="274" mass="31415">MSNQVQLQMDKASESMNGGFTDYYQNMVDYFHQNPDQNITYNTFSNRTNRATNALISEEEAIFYIVAYGWQHHQSMQHLLTETIDMTAEVQESMRVVDYGCGQGIATLAFMDYLAQKGLAQRIALEVHLIEPSKVSLDIAKLLIERLAIVHGMKVSIHCQQRTLDSVLLPLNSECKETFHLLSNIVDIEAVQVALPNVAKQLKSCTGKNFLFATCPQYDKAQAGFRILHQQMDFAICHHDESWNMTYQMYRVIQASWNQHTSTQRMAMMSWTNN</sequence>
<dbReference type="SUPFAM" id="SSF53335">
    <property type="entry name" value="S-adenosyl-L-methionine-dependent methyltransferases"/>
    <property type="match status" value="1"/>
</dbReference>
<dbReference type="RefSeq" id="WP_183618565.1">
    <property type="nucleotide sequence ID" value="NZ_CAJHAH010000002.1"/>
</dbReference>
<dbReference type="AlphaFoldDB" id="A0A839TB32"/>
<dbReference type="GO" id="GO:0008168">
    <property type="term" value="F:methyltransferase activity"/>
    <property type="evidence" value="ECO:0007669"/>
    <property type="project" value="UniProtKB-KW"/>
</dbReference>
<reference evidence="1 2" key="1">
    <citation type="submission" date="2020-08" db="EMBL/GenBank/DDBJ databases">
        <title>Genomic Encyclopedia of Type Strains, Phase III (KMG-III): the genomes of soil and plant-associated and newly described type strains.</title>
        <authorList>
            <person name="Whitman W."/>
        </authorList>
    </citation>
    <scope>NUCLEOTIDE SEQUENCE [LARGE SCALE GENOMIC DNA]</scope>
    <source>
        <strain evidence="1 2">CECT 5885</strain>
    </source>
</reference>
<dbReference type="EMBL" id="JACHXL010000001">
    <property type="protein sequence ID" value="MBB3106140.1"/>
    <property type="molecule type" value="Genomic_DNA"/>
</dbReference>
<comment type="caution">
    <text evidence="1">The sequence shown here is derived from an EMBL/GenBank/DDBJ whole genome shotgun (WGS) entry which is preliminary data.</text>
</comment>
<evidence type="ECO:0000313" key="1">
    <source>
        <dbReference type="EMBL" id="MBB3106140.1"/>
    </source>
</evidence>
<keyword evidence="1" id="KW-0808">Transferase</keyword>
<dbReference type="GO" id="GO:0032259">
    <property type="term" value="P:methylation"/>
    <property type="evidence" value="ECO:0007669"/>
    <property type="project" value="UniProtKB-KW"/>
</dbReference>
<dbReference type="Proteomes" id="UP000588111">
    <property type="component" value="Unassembled WGS sequence"/>
</dbReference>
<keyword evidence="1" id="KW-0489">Methyltransferase</keyword>
<dbReference type="InterPro" id="IPR029063">
    <property type="entry name" value="SAM-dependent_MTases_sf"/>
</dbReference>
<dbReference type="Gene3D" id="3.40.50.150">
    <property type="entry name" value="Vaccinia Virus protein VP39"/>
    <property type="match status" value="1"/>
</dbReference>
<accession>A0A839TB32</accession>
<gene>
    <name evidence="1" type="ORF">FHS24_000631</name>
</gene>
<name>A0A839TB32_9GAMM</name>
<keyword evidence="2" id="KW-1185">Reference proteome</keyword>
<protein>
    <submittedName>
        <fullName evidence="1">SAM-dependent methyltransferase</fullName>
    </submittedName>
</protein>